<keyword evidence="2" id="KW-1185">Reference proteome</keyword>
<dbReference type="EMBL" id="AP018227">
    <property type="protein sequence ID" value="BAY87204.1"/>
    <property type="molecule type" value="Genomic_DNA"/>
</dbReference>
<protein>
    <submittedName>
        <fullName evidence="1">Uncharacterized protein</fullName>
    </submittedName>
</protein>
<evidence type="ECO:0000313" key="1">
    <source>
        <dbReference type="EMBL" id="BAY87204.1"/>
    </source>
</evidence>
<name>A0A1Z4M122_9CYAN</name>
<reference evidence="1 2" key="1">
    <citation type="submission" date="2017-06" db="EMBL/GenBank/DDBJ databases">
        <title>Genome sequencing of cyanobaciteial culture collection at National Institute for Environmental Studies (NIES).</title>
        <authorList>
            <person name="Hirose Y."/>
            <person name="Shimura Y."/>
            <person name="Fujisawa T."/>
            <person name="Nakamura Y."/>
            <person name="Kawachi M."/>
        </authorList>
    </citation>
    <scope>NUCLEOTIDE SEQUENCE [LARGE SCALE GENOMIC DNA]</scope>
    <source>
        <strain evidence="1 2">NIES-267</strain>
    </source>
</reference>
<dbReference type="Proteomes" id="UP000218418">
    <property type="component" value="Chromosome"/>
</dbReference>
<dbReference type="AlphaFoldDB" id="A0A1Z4M122"/>
<sequence length="67" mass="7429">MVSTQLVEQLRRLNRVDKLEVIQLLAAELANEEANLLKPGASYDVWSPYDAVDAANIMLEALDAENS</sequence>
<accession>A0A1Z4M122</accession>
<gene>
    <name evidence="1" type="ORF">NIES267_67230</name>
</gene>
<organism evidence="1 2">
    <name type="scientific">Calothrix parasitica NIES-267</name>
    <dbReference type="NCBI Taxonomy" id="1973488"/>
    <lineage>
        <taxon>Bacteria</taxon>
        <taxon>Bacillati</taxon>
        <taxon>Cyanobacteriota</taxon>
        <taxon>Cyanophyceae</taxon>
        <taxon>Nostocales</taxon>
        <taxon>Calotrichaceae</taxon>
        <taxon>Calothrix</taxon>
    </lineage>
</organism>
<proteinExistence type="predicted"/>
<dbReference type="OrthoDB" id="463225at2"/>
<evidence type="ECO:0000313" key="2">
    <source>
        <dbReference type="Proteomes" id="UP000218418"/>
    </source>
</evidence>